<name>A0A1E3P5G5_WICAA</name>
<dbReference type="Proteomes" id="UP000094112">
    <property type="component" value="Unassembled WGS sequence"/>
</dbReference>
<reference evidence="1 2" key="1">
    <citation type="journal article" date="2016" name="Proc. Natl. Acad. Sci. U.S.A.">
        <title>Comparative genomics of biotechnologically important yeasts.</title>
        <authorList>
            <person name="Riley R."/>
            <person name="Haridas S."/>
            <person name="Wolfe K.H."/>
            <person name="Lopes M.R."/>
            <person name="Hittinger C.T."/>
            <person name="Goeker M."/>
            <person name="Salamov A.A."/>
            <person name="Wisecaver J.H."/>
            <person name="Long T.M."/>
            <person name="Calvey C.H."/>
            <person name="Aerts A.L."/>
            <person name="Barry K.W."/>
            <person name="Choi C."/>
            <person name="Clum A."/>
            <person name="Coughlan A.Y."/>
            <person name="Deshpande S."/>
            <person name="Douglass A.P."/>
            <person name="Hanson S.J."/>
            <person name="Klenk H.-P."/>
            <person name="LaButti K.M."/>
            <person name="Lapidus A."/>
            <person name="Lindquist E.A."/>
            <person name="Lipzen A.M."/>
            <person name="Meier-Kolthoff J.P."/>
            <person name="Ohm R.A."/>
            <person name="Otillar R.P."/>
            <person name="Pangilinan J.L."/>
            <person name="Peng Y."/>
            <person name="Rokas A."/>
            <person name="Rosa C.A."/>
            <person name="Scheuner C."/>
            <person name="Sibirny A.A."/>
            <person name="Slot J.C."/>
            <person name="Stielow J.B."/>
            <person name="Sun H."/>
            <person name="Kurtzman C.P."/>
            <person name="Blackwell M."/>
            <person name="Grigoriev I.V."/>
            <person name="Jeffries T.W."/>
        </authorList>
    </citation>
    <scope>NUCLEOTIDE SEQUENCE [LARGE SCALE GENOMIC DNA]</scope>
    <source>
        <strain evidence="2">ATCC 58044 / CBS 1984 / NCYC 433 / NRRL Y-366-8</strain>
    </source>
</reference>
<dbReference type="OrthoDB" id="3980104at2759"/>
<evidence type="ECO:0000313" key="1">
    <source>
        <dbReference type="EMBL" id="ODQ60685.1"/>
    </source>
</evidence>
<accession>A0A1E3P5G5</accession>
<dbReference type="RefSeq" id="XP_019039892.1">
    <property type="nucleotide sequence ID" value="XM_019183143.1"/>
</dbReference>
<organism evidence="1 2">
    <name type="scientific">Wickerhamomyces anomalus (strain ATCC 58044 / CBS 1984 / NCYC 433 / NRRL Y-366-8)</name>
    <name type="common">Yeast</name>
    <name type="synonym">Hansenula anomala</name>
    <dbReference type="NCBI Taxonomy" id="683960"/>
    <lineage>
        <taxon>Eukaryota</taxon>
        <taxon>Fungi</taxon>
        <taxon>Dikarya</taxon>
        <taxon>Ascomycota</taxon>
        <taxon>Saccharomycotina</taxon>
        <taxon>Saccharomycetes</taxon>
        <taxon>Phaffomycetales</taxon>
        <taxon>Wickerhamomycetaceae</taxon>
        <taxon>Wickerhamomyces</taxon>
    </lineage>
</organism>
<sequence length="760" mass="89073">MVDRKLVAISLDPEDEDEEIVFCTYNLEGQFQKIRDQDSKFNETDFKSALKKFFQLDLPYIVYHDANPFELLDDECEVLNTRIFKPNDGVLERDTKIGNEIGYKFKKERVERVHDHSYLPGKPDMIYESYPFFKPDIDESYEFANEEFVLKFISKFFKSLFQSKNEIKATESLQYIRDLITFQNPVEYQNYFTIHNGEFYDVFQERIFQTILQIYEKFIFKNSAKLRKFFNDTDSSYHPILNSMDNISLKSIGSVATSPFAFGISDEDTKFLNALLVHVELVNMNLGIGEGYELYFNSKKQNFANQELIGTNSTKIDNFLKYFTKCVSICLNSKTNRFIITDYYWISVFEIEDVKDGEIEDVKRLISKVKVRHFSFSNFEKSGNIDENLTIRSIIASFFNVSPTSYKKNLKEMETLNKKVIKDWELFKKTESHSHVVTKSNNRKRLKFSPFTYSTPTGIQLQKQKVDLEKSLIKFIAIGYEWSCQTLSVDLKKLFQDKLHYSQLNFDKAGANKKGKEVLLSIYDAQYDSDHFEFDEYYRSIESKKSKASFDSILGLVKPDQSYFRWLSNVEVYEKLVGLQGDVIAKIIDYGYLEDKAYNDDELHFKTDGFYMIYEPISPNFQDMTPVDFKNEEHYQLAKETLSKIHEYGVSFHPRTKLTLEILRYYKGKVYVINLEEASSVPTKSSKNKDLIDLDRIFNKSTGNLEGGKERKRSRQHAHGHSHQHIFDFLAACEEDDYRPDYGSWSVSESEEGDEDGVMY</sequence>
<proteinExistence type="predicted"/>
<dbReference type="AlphaFoldDB" id="A0A1E3P5G5"/>
<gene>
    <name evidence="1" type="ORF">WICANDRAFT_61252</name>
</gene>
<protein>
    <submittedName>
        <fullName evidence="1">Uncharacterized protein</fullName>
    </submittedName>
</protein>
<evidence type="ECO:0000313" key="2">
    <source>
        <dbReference type="Proteomes" id="UP000094112"/>
    </source>
</evidence>
<dbReference type="GeneID" id="30200389"/>
<dbReference type="EMBL" id="KV454209">
    <property type="protein sequence ID" value="ODQ60685.1"/>
    <property type="molecule type" value="Genomic_DNA"/>
</dbReference>
<keyword evidence="2" id="KW-1185">Reference proteome</keyword>